<dbReference type="EMBL" id="OE001138">
    <property type="protein sequence ID" value="CAD7456090.1"/>
    <property type="molecule type" value="Genomic_DNA"/>
</dbReference>
<keyword evidence="1" id="KW-0812">Transmembrane</keyword>
<protein>
    <submittedName>
        <fullName evidence="2">Uncharacterized protein</fullName>
    </submittedName>
</protein>
<dbReference type="AlphaFoldDB" id="A0A7R9FNZ6"/>
<keyword evidence="1" id="KW-1133">Transmembrane helix</keyword>
<accession>A0A7R9FNZ6</accession>
<evidence type="ECO:0000313" key="2">
    <source>
        <dbReference type="EMBL" id="CAD7456090.1"/>
    </source>
</evidence>
<feature type="transmembrane region" description="Helical" evidence="1">
    <location>
        <begin position="63"/>
        <end position="80"/>
    </location>
</feature>
<sequence length="111" mass="12737">MKHGVQVGARCHGKGRVTYDARDFVEEGNPDYDQPYDDILQDKMVTDLRKKWAYRSLGPKRRGVLYTIVTFLFFLSPLLTELRDPCKLGLKGTMDPFLWYPPLTNVPGCTP</sequence>
<evidence type="ECO:0000256" key="1">
    <source>
        <dbReference type="SAM" id="Phobius"/>
    </source>
</evidence>
<reference evidence="2" key="1">
    <citation type="submission" date="2020-11" db="EMBL/GenBank/DDBJ databases">
        <authorList>
            <person name="Tran Van P."/>
        </authorList>
    </citation>
    <scope>NUCLEOTIDE SEQUENCE</scope>
</reference>
<proteinExistence type="predicted"/>
<keyword evidence="1" id="KW-0472">Membrane</keyword>
<gene>
    <name evidence="2" type="ORF">TTEB3V08_LOCUS4129</name>
</gene>
<organism evidence="2">
    <name type="scientific">Timema tahoe</name>
    <dbReference type="NCBI Taxonomy" id="61484"/>
    <lineage>
        <taxon>Eukaryota</taxon>
        <taxon>Metazoa</taxon>
        <taxon>Ecdysozoa</taxon>
        <taxon>Arthropoda</taxon>
        <taxon>Hexapoda</taxon>
        <taxon>Insecta</taxon>
        <taxon>Pterygota</taxon>
        <taxon>Neoptera</taxon>
        <taxon>Polyneoptera</taxon>
        <taxon>Phasmatodea</taxon>
        <taxon>Timematodea</taxon>
        <taxon>Timematoidea</taxon>
        <taxon>Timematidae</taxon>
        <taxon>Timema</taxon>
    </lineage>
</organism>
<name>A0A7R9FNZ6_9NEOP</name>